<sequence>MAKKGGAGAGDNSKKAQGQARKAEAAASKQAAKNQQAEREEAEQWKKGSKSTAKADAAAEKAAEAARKKAEKEALLREEEASLPSKPKGKAPKAEKKPRGIDAALGSLDGKPSALNASGIDNALDALDITSNSQEKLDRHPERRARKLYYEYEEERLQEMKSDTTLRRQQKIQKIRKEWEDADENPMNQAHAAYNTTKEDMAAIRQKEKEKKEMRLAGVN</sequence>
<dbReference type="OrthoDB" id="76412at2759"/>
<protein>
    <recommendedName>
        <fullName evidence="8">DUF1014-domain-containing protein</fullName>
    </recommendedName>
</protein>
<keyword evidence="7" id="KW-1185">Reference proteome</keyword>
<feature type="domain" description="LSO1/LSO2" evidence="5">
    <location>
        <begin position="13"/>
        <end position="80"/>
    </location>
</feature>
<dbReference type="PANTHER" id="PTHR21680:SF0">
    <property type="entry name" value="COILED-COIL DOMAIN-CONTAINING PROTEIN 124"/>
    <property type="match status" value="1"/>
</dbReference>
<evidence type="ECO:0000256" key="3">
    <source>
        <dbReference type="SAM" id="MobiDB-lite"/>
    </source>
</evidence>
<dbReference type="Pfam" id="PF22048">
    <property type="entry name" value="LSO1_2-like"/>
    <property type="match status" value="1"/>
</dbReference>
<name>A0A9Q8ZGQ8_CURCL</name>
<evidence type="ECO:0000313" key="7">
    <source>
        <dbReference type="Proteomes" id="UP001056012"/>
    </source>
</evidence>
<accession>A0A9Q8ZGQ8</accession>
<dbReference type="VEuPathDB" id="FungiDB:yc1106_08684"/>
<evidence type="ECO:0000256" key="1">
    <source>
        <dbReference type="ARBA" id="ARBA00008296"/>
    </source>
</evidence>
<organism evidence="6 7">
    <name type="scientific">Curvularia clavata</name>
    <dbReference type="NCBI Taxonomy" id="95742"/>
    <lineage>
        <taxon>Eukaryota</taxon>
        <taxon>Fungi</taxon>
        <taxon>Dikarya</taxon>
        <taxon>Ascomycota</taxon>
        <taxon>Pezizomycotina</taxon>
        <taxon>Dothideomycetes</taxon>
        <taxon>Pleosporomycetidae</taxon>
        <taxon>Pleosporales</taxon>
        <taxon>Pleosporineae</taxon>
        <taxon>Pleosporaceae</taxon>
        <taxon>Curvularia</taxon>
    </lineage>
</organism>
<feature type="region of interest" description="Disordered" evidence="3">
    <location>
        <begin position="1"/>
        <end position="118"/>
    </location>
</feature>
<evidence type="ECO:0000256" key="2">
    <source>
        <dbReference type="ARBA" id="ARBA00023054"/>
    </source>
</evidence>
<gene>
    <name evidence="6" type="ORF">yc1106_08684</name>
</gene>
<dbReference type="PANTHER" id="PTHR21680">
    <property type="entry name" value="COILED-COIL DOMAIN-CONTAINING PROTEIN 124"/>
    <property type="match status" value="1"/>
</dbReference>
<dbReference type="EMBL" id="CP089280">
    <property type="protein sequence ID" value="USP81410.1"/>
    <property type="molecule type" value="Genomic_DNA"/>
</dbReference>
<feature type="compositionally biased region" description="Basic and acidic residues" evidence="3">
    <location>
        <begin position="57"/>
        <end position="80"/>
    </location>
</feature>
<reference evidence="6" key="1">
    <citation type="submission" date="2021-12" db="EMBL/GenBank/DDBJ databases">
        <title>Curvularia clavata genome.</title>
        <authorList>
            <person name="Cao Y."/>
        </authorList>
    </citation>
    <scope>NUCLEOTIDE SEQUENCE</scope>
    <source>
        <strain evidence="6">Yc1106</strain>
    </source>
</reference>
<dbReference type="Pfam" id="PF06244">
    <property type="entry name" value="Ccdc124"/>
    <property type="match status" value="1"/>
</dbReference>
<dbReference type="GO" id="GO:0005634">
    <property type="term" value="C:nucleus"/>
    <property type="evidence" value="ECO:0007669"/>
    <property type="project" value="TreeGrafter"/>
</dbReference>
<evidence type="ECO:0000259" key="5">
    <source>
        <dbReference type="Pfam" id="PF22048"/>
    </source>
</evidence>
<keyword evidence="2" id="KW-0175">Coiled coil</keyword>
<evidence type="ECO:0008006" key="8">
    <source>
        <dbReference type="Google" id="ProtNLM"/>
    </source>
</evidence>
<evidence type="ECO:0000313" key="6">
    <source>
        <dbReference type="EMBL" id="USP81410.1"/>
    </source>
</evidence>
<dbReference type="AlphaFoldDB" id="A0A9Q8ZGQ8"/>
<feature type="compositionally biased region" description="Low complexity" evidence="3">
    <location>
        <begin position="15"/>
        <end position="35"/>
    </location>
</feature>
<feature type="domain" description="Coiled-coil" evidence="4">
    <location>
        <begin position="113"/>
        <end position="189"/>
    </location>
</feature>
<comment type="similarity">
    <text evidence="1">Belongs to the CCDC124 family.</text>
</comment>
<dbReference type="InterPro" id="IPR010422">
    <property type="entry name" value="Ccdc124/Oxs1"/>
</dbReference>
<dbReference type="GO" id="GO:0006366">
    <property type="term" value="P:transcription by RNA polymerase II"/>
    <property type="evidence" value="ECO:0007669"/>
    <property type="project" value="TreeGrafter"/>
</dbReference>
<dbReference type="InterPro" id="IPR054413">
    <property type="entry name" value="LSO1/2"/>
</dbReference>
<dbReference type="InterPro" id="IPR054414">
    <property type="entry name" value="Ccdc124/Oxs1_C"/>
</dbReference>
<proteinExistence type="inferred from homology"/>
<evidence type="ECO:0000259" key="4">
    <source>
        <dbReference type="Pfam" id="PF06244"/>
    </source>
</evidence>
<feature type="compositionally biased region" description="Basic and acidic residues" evidence="3">
    <location>
        <begin position="36"/>
        <end position="46"/>
    </location>
</feature>
<dbReference type="Proteomes" id="UP001056012">
    <property type="component" value="Chromosome 7"/>
</dbReference>
<dbReference type="GO" id="GO:0003713">
    <property type="term" value="F:transcription coactivator activity"/>
    <property type="evidence" value="ECO:0007669"/>
    <property type="project" value="TreeGrafter"/>
</dbReference>